<dbReference type="EMBL" id="DUZY01000003">
    <property type="protein sequence ID" value="DAD30406.1"/>
    <property type="molecule type" value="Genomic_DNA"/>
</dbReference>
<sequence length="85" mass="9263">MGLNVKVPTKVKQFATFGSGSGYAVGASSEARTSSSLERKGKGPRGERSGELKLWLGRLNGRATCLFWGFVPIYSHFVVIGFEFF</sequence>
<evidence type="ECO:0000313" key="4">
    <source>
        <dbReference type="Proteomes" id="UP000607653"/>
    </source>
</evidence>
<keyword evidence="4" id="KW-1185">Reference proteome</keyword>
<protein>
    <submittedName>
        <fullName evidence="3">Uncharacterized protein</fullName>
    </submittedName>
</protein>
<gene>
    <name evidence="3" type="ORF">HUJ06_009257</name>
</gene>
<feature type="compositionally biased region" description="Basic and acidic residues" evidence="1">
    <location>
        <begin position="37"/>
        <end position="49"/>
    </location>
</feature>
<dbReference type="Proteomes" id="UP000607653">
    <property type="component" value="Unassembled WGS sequence"/>
</dbReference>
<reference evidence="3 4" key="1">
    <citation type="journal article" date="2020" name="Mol. Biol. Evol.">
        <title>Distinct Expression and Methylation Patterns for Genes with Different Fates following a Single Whole-Genome Duplication in Flowering Plants.</title>
        <authorList>
            <person name="Shi T."/>
            <person name="Rahmani R.S."/>
            <person name="Gugger P.F."/>
            <person name="Wang M."/>
            <person name="Li H."/>
            <person name="Zhang Y."/>
            <person name="Li Z."/>
            <person name="Wang Q."/>
            <person name="Van de Peer Y."/>
            <person name="Marchal K."/>
            <person name="Chen J."/>
        </authorList>
    </citation>
    <scope>NUCLEOTIDE SEQUENCE [LARGE SCALE GENOMIC DNA]</scope>
    <source>
        <tissue evidence="3">Leaf</tissue>
    </source>
</reference>
<feature type="transmembrane region" description="Helical" evidence="2">
    <location>
        <begin position="63"/>
        <end position="82"/>
    </location>
</feature>
<dbReference type="AlphaFoldDB" id="A0A822YHK5"/>
<keyword evidence="2" id="KW-0812">Transmembrane</keyword>
<name>A0A822YHK5_NELNU</name>
<evidence type="ECO:0000313" key="3">
    <source>
        <dbReference type="EMBL" id="DAD30406.1"/>
    </source>
</evidence>
<comment type="caution">
    <text evidence="3">The sequence shown here is derived from an EMBL/GenBank/DDBJ whole genome shotgun (WGS) entry which is preliminary data.</text>
</comment>
<proteinExistence type="predicted"/>
<evidence type="ECO:0000256" key="2">
    <source>
        <dbReference type="SAM" id="Phobius"/>
    </source>
</evidence>
<accession>A0A822YHK5</accession>
<feature type="region of interest" description="Disordered" evidence="1">
    <location>
        <begin position="25"/>
        <end position="49"/>
    </location>
</feature>
<evidence type="ECO:0000256" key="1">
    <source>
        <dbReference type="SAM" id="MobiDB-lite"/>
    </source>
</evidence>
<keyword evidence="2" id="KW-0472">Membrane</keyword>
<keyword evidence="2" id="KW-1133">Transmembrane helix</keyword>
<organism evidence="3 4">
    <name type="scientific">Nelumbo nucifera</name>
    <name type="common">Sacred lotus</name>
    <dbReference type="NCBI Taxonomy" id="4432"/>
    <lineage>
        <taxon>Eukaryota</taxon>
        <taxon>Viridiplantae</taxon>
        <taxon>Streptophyta</taxon>
        <taxon>Embryophyta</taxon>
        <taxon>Tracheophyta</taxon>
        <taxon>Spermatophyta</taxon>
        <taxon>Magnoliopsida</taxon>
        <taxon>Proteales</taxon>
        <taxon>Nelumbonaceae</taxon>
        <taxon>Nelumbo</taxon>
    </lineage>
</organism>